<keyword evidence="3" id="KW-1133">Transmembrane helix</keyword>
<name>A0ABW0R9M5_9BACL</name>
<comment type="subcellular location">
    <subcellularLocation>
        <location evidence="2">Cell membrane</location>
        <topology evidence="2">Multi-pass membrane protein</topology>
    </subcellularLocation>
</comment>
<feature type="transmembrane region" description="Helical" evidence="3">
    <location>
        <begin position="134"/>
        <end position="157"/>
    </location>
</feature>
<reference evidence="5" key="1">
    <citation type="journal article" date="2019" name="Int. J. Syst. Evol. Microbiol.">
        <title>The Global Catalogue of Microorganisms (GCM) 10K type strain sequencing project: providing services to taxonomists for standard genome sequencing and annotation.</title>
        <authorList>
            <consortium name="The Broad Institute Genomics Platform"/>
            <consortium name="The Broad Institute Genome Sequencing Center for Infectious Disease"/>
            <person name="Wu L."/>
            <person name="Ma J."/>
        </authorList>
    </citation>
    <scope>NUCLEOTIDE SEQUENCE [LARGE SCALE GENOMIC DNA]</scope>
    <source>
        <strain evidence="5">CGMCC 1.18578</strain>
    </source>
</reference>
<keyword evidence="2" id="KW-0813">Transport</keyword>
<gene>
    <name evidence="4" type="ORF">ACFPQ4_24250</name>
</gene>
<dbReference type="Gene3D" id="1.10.1760.20">
    <property type="match status" value="1"/>
</dbReference>
<dbReference type="Pfam" id="PF02632">
    <property type="entry name" value="BioY"/>
    <property type="match status" value="1"/>
</dbReference>
<dbReference type="EMBL" id="JBHSNC010000057">
    <property type="protein sequence ID" value="MFC5532542.1"/>
    <property type="molecule type" value="Genomic_DNA"/>
</dbReference>
<proteinExistence type="inferred from homology"/>
<keyword evidence="2" id="KW-1003">Cell membrane</keyword>
<keyword evidence="2 3" id="KW-0472">Membrane</keyword>
<feature type="transmembrane region" description="Helical" evidence="3">
    <location>
        <begin position="20"/>
        <end position="43"/>
    </location>
</feature>
<feature type="transmembrane region" description="Helical" evidence="3">
    <location>
        <begin position="55"/>
        <end position="82"/>
    </location>
</feature>
<organism evidence="4 5">
    <name type="scientific">Cohnella yongneupensis</name>
    <dbReference type="NCBI Taxonomy" id="425006"/>
    <lineage>
        <taxon>Bacteria</taxon>
        <taxon>Bacillati</taxon>
        <taxon>Bacillota</taxon>
        <taxon>Bacilli</taxon>
        <taxon>Bacillales</taxon>
        <taxon>Paenibacillaceae</taxon>
        <taxon>Cohnella</taxon>
    </lineage>
</organism>
<evidence type="ECO:0000256" key="1">
    <source>
        <dbReference type="ARBA" id="ARBA00010692"/>
    </source>
</evidence>
<evidence type="ECO:0000313" key="4">
    <source>
        <dbReference type="EMBL" id="MFC5532542.1"/>
    </source>
</evidence>
<dbReference type="InterPro" id="IPR003784">
    <property type="entry name" value="BioY"/>
</dbReference>
<dbReference type="PIRSF" id="PIRSF016661">
    <property type="entry name" value="BioY"/>
    <property type="match status" value="1"/>
</dbReference>
<dbReference type="Proteomes" id="UP001596108">
    <property type="component" value="Unassembled WGS sequence"/>
</dbReference>
<feature type="transmembrane region" description="Helical" evidence="3">
    <location>
        <begin position="102"/>
        <end position="122"/>
    </location>
</feature>
<accession>A0ABW0R9M5</accession>
<evidence type="ECO:0000256" key="2">
    <source>
        <dbReference type="PIRNR" id="PIRNR016661"/>
    </source>
</evidence>
<comment type="caution">
    <text evidence="4">The sequence shown here is derived from an EMBL/GenBank/DDBJ whole genome shotgun (WGS) entry which is preliminary data.</text>
</comment>
<sequence length="209" mass="22124">MSTPTSATGAKTRPNTSEWLRGIVFTALFGALFIAGSSIHFNFGTSSVPITLQTFAVILAGGFLGATYGFFSIFIVIVLTALGLPLMGDGTGLSKMSGATAGFIWMFPIAAFLIGWVSDKLFVPGKRLPLPKLIVFIVSTFVLGSLLLYVAGVPWLAHYSKTLDFQGAIDKGMVPYLPGDAVKAVAAALIIATLRPVLPMVRPSKPQQQ</sequence>
<evidence type="ECO:0000256" key="3">
    <source>
        <dbReference type="SAM" id="Phobius"/>
    </source>
</evidence>
<keyword evidence="3" id="KW-0812">Transmembrane</keyword>
<dbReference type="PANTHER" id="PTHR34295">
    <property type="entry name" value="BIOTIN TRANSPORTER BIOY"/>
    <property type="match status" value="1"/>
</dbReference>
<dbReference type="PANTHER" id="PTHR34295:SF1">
    <property type="entry name" value="BIOTIN TRANSPORTER BIOY"/>
    <property type="match status" value="1"/>
</dbReference>
<comment type="similarity">
    <text evidence="1 2">Belongs to the BioY family.</text>
</comment>
<dbReference type="RefSeq" id="WP_378114502.1">
    <property type="nucleotide sequence ID" value="NZ_JBHSNC010000057.1"/>
</dbReference>
<keyword evidence="5" id="KW-1185">Reference proteome</keyword>
<protein>
    <recommendedName>
        <fullName evidence="2">Biotin transporter</fullName>
    </recommendedName>
</protein>
<evidence type="ECO:0000313" key="5">
    <source>
        <dbReference type="Proteomes" id="UP001596108"/>
    </source>
</evidence>